<reference evidence="7 8" key="1">
    <citation type="submission" date="2019-09" db="EMBL/GenBank/DDBJ databases">
        <title>Hydrogenophaga aromatica sp. nov., isolated from a para-xylene-degrading enrichment culture.</title>
        <authorList>
            <person name="Tancsics A."/>
            <person name="Banerjee S."/>
        </authorList>
    </citation>
    <scope>NUCLEOTIDE SEQUENCE [LARGE SCALE GENOMIC DNA]</scope>
    <source>
        <strain evidence="7 8">D2P1</strain>
    </source>
</reference>
<keyword evidence="7" id="KW-0378">Hydrolase</keyword>
<keyword evidence="2" id="KW-0862">Zinc</keyword>
<dbReference type="GO" id="GO:0019748">
    <property type="term" value="P:secondary metabolic process"/>
    <property type="evidence" value="ECO:0007669"/>
    <property type="project" value="TreeGrafter"/>
</dbReference>
<dbReference type="Pfam" id="PF04909">
    <property type="entry name" value="Amidohydro_2"/>
    <property type="match status" value="1"/>
</dbReference>
<dbReference type="AlphaFoldDB" id="A0A7Y8H046"/>
<evidence type="ECO:0000256" key="2">
    <source>
        <dbReference type="ARBA" id="ARBA00022833"/>
    </source>
</evidence>
<keyword evidence="1" id="KW-0479">Metal-binding</keyword>
<dbReference type="RefSeq" id="WP_177137297.1">
    <property type="nucleotide sequence ID" value="NZ_JAGPWB010000013.1"/>
</dbReference>
<organism evidence="7 8">
    <name type="scientific">Hydrogenophaga aromaticivorans</name>
    <dbReference type="NCBI Taxonomy" id="2610898"/>
    <lineage>
        <taxon>Bacteria</taxon>
        <taxon>Pseudomonadati</taxon>
        <taxon>Pseudomonadota</taxon>
        <taxon>Betaproteobacteria</taxon>
        <taxon>Burkholderiales</taxon>
        <taxon>Comamonadaceae</taxon>
        <taxon>Hydrogenophaga</taxon>
    </lineage>
</organism>
<accession>A0A7Y8H046</accession>
<evidence type="ECO:0000256" key="5">
    <source>
        <dbReference type="ARBA" id="ARBA00038889"/>
    </source>
</evidence>
<dbReference type="Proteomes" id="UP000545507">
    <property type="component" value="Unassembled WGS sequence"/>
</dbReference>
<keyword evidence="8" id="KW-1185">Reference proteome</keyword>
<evidence type="ECO:0000256" key="3">
    <source>
        <dbReference type="ARBA" id="ARBA00023239"/>
    </source>
</evidence>
<dbReference type="PANTHER" id="PTHR21240">
    <property type="entry name" value="2-AMINO-3-CARBOXYLMUCONATE-6-SEMIALDEHYDE DECARBOXYLASE"/>
    <property type="match status" value="1"/>
</dbReference>
<dbReference type="InterPro" id="IPR006680">
    <property type="entry name" value="Amidohydro-rel"/>
</dbReference>
<evidence type="ECO:0000256" key="1">
    <source>
        <dbReference type="ARBA" id="ARBA00022723"/>
    </source>
</evidence>
<keyword evidence="3" id="KW-0456">Lyase</keyword>
<evidence type="ECO:0000256" key="4">
    <source>
        <dbReference type="ARBA" id="ARBA00036832"/>
    </source>
</evidence>
<dbReference type="SUPFAM" id="SSF51556">
    <property type="entry name" value="Metallo-dependent hydrolases"/>
    <property type="match status" value="1"/>
</dbReference>
<dbReference type="GO" id="GO:0005829">
    <property type="term" value="C:cytosol"/>
    <property type="evidence" value="ECO:0007669"/>
    <property type="project" value="TreeGrafter"/>
</dbReference>
<comment type="catalytic activity">
    <reaction evidence="4">
        <text>6-methylsalicylate + H(+) = 3-methylphenol + CO2</text>
        <dbReference type="Rhea" id="RHEA:23112"/>
        <dbReference type="ChEBI" id="CHEBI:15378"/>
        <dbReference type="ChEBI" id="CHEBI:16526"/>
        <dbReference type="ChEBI" id="CHEBI:17231"/>
        <dbReference type="ChEBI" id="CHEBI:36658"/>
        <dbReference type="EC" id="4.1.1.52"/>
    </reaction>
    <physiologicalReaction direction="left-to-right" evidence="4">
        <dbReference type="Rhea" id="RHEA:23113"/>
    </physiologicalReaction>
</comment>
<dbReference type="EMBL" id="VYGV01000016">
    <property type="protein sequence ID" value="NWF47424.1"/>
    <property type="molecule type" value="Genomic_DNA"/>
</dbReference>
<sequence length="328" mass="35808">MPSTPPRYVDVHHHILPEPYVRAVGAKAIGQQGSSGKVPPWSVNAAIEGMDKAGIQMAITSVSSPGFRGLTAEAQATTARWCNDFAAELCSQHPRRFGMFASLPMADIHASLQELVHAMDTLRSDGVCLLSNWDGHYLGENRFAPLHQELNRRKATVFVHPTSPYNEVTIDRLSASTLEFPFDTTRTLASLVFGGTLSKYPDIRWIFSHAGGAMPYLSGRIETLTTNNPALREHIPNGFGVELGKLYFDCALSVNATAMTALAMAVPASRLLFGTDYPFGPSDQMQSTVTGVEKLDWNRERQSALAHRNAMELFPRVAAVLGEPVARA</sequence>
<dbReference type="GO" id="GO:0016787">
    <property type="term" value="F:hydrolase activity"/>
    <property type="evidence" value="ECO:0007669"/>
    <property type="project" value="UniProtKB-KW"/>
</dbReference>
<dbReference type="InterPro" id="IPR032466">
    <property type="entry name" value="Metal_Hydrolase"/>
</dbReference>
<gene>
    <name evidence="7" type="ORF">F3K02_19540</name>
</gene>
<dbReference type="GO" id="GO:0046872">
    <property type="term" value="F:metal ion binding"/>
    <property type="evidence" value="ECO:0007669"/>
    <property type="project" value="UniProtKB-KW"/>
</dbReference>
<dbReference type="EC" id="4.1.1.52" evidence="5"/>
<dbReference type="PANTHER" id="PTHR21240:SF29">
    <property type="entry name" value="AMIDOHYDROLASE-RELATED DOMAIN-CONTAINING PROTEIN"/>
    <property type="match status" value="1"/>
</dbReference>
<evidence type="ECO:0000313" key="8">
    <source>
        <dbReference type="Proteomes" id="UP000545507"/>
    </source>
</evidence>
<dbReference type="GO" id="GO:0047596">
    <property type="term" value="F:6-methylsalicylate decarboxylase activity"/>
    <property type="evidence" value="ECO:0007669"/>
    <property type="project" value="UniProtKB-EC"/>
</dbReference>
<comment type="caution">
    <text evidence="7">The sequence shown here is derived from an EMBL/GenBank/DDBJ whole genome shotgun (WGS) entry which is preliminary data.</text>
</comment>
<dbReference type="Gene3D" id="3.20.20.140">
    <property type="entry name" value="Metal-dependent hydrolases"/>
    <property type="match status" value="1"/>
</dbReference>
<dbReference type="InterPro" id="IPR032465">
    <property type="entry name" value="ACMSD"/>
</dbReference>
<evidence type="ECO:0000259" key="6">
    <source>
        <dbReference type="Pfam" id="PF04909"/>
    </source>
</evidence>
<evidence type="ECO:0000313" key="7">
    <source>
        <dbReference type="EMBL" id="NWF47424.1"/>
    </source>
</evidence>
<protein>
    <recommendedName>
        <fullName evidence="5">6-methylsalicylate decarboxylase</fullName>
        <ecNumber evidence="5">4.1.1.52</ecNumber>
    </recommendedName>
</protein>
<feature type="domain" description="Amidohydrolase-related" evidence="6">
    <location>
        <begin position="9"/>
        <end position="315"/>
    </location>
</feature>
<proteinExistence type="predicted"/>
<name>A0A7Y8H046_9BURK</name>